<evidence type="ECO:0000313" key="2">
    <source>
        <dbReference type="EMBL" id="CAD8074085.1"/>
    </source>
</evidence>
<reference evidence="2" key="1">
    <citation type="submission" date="2021-01" db="EMBL/GenBank/DDBJ databases">
        <authorList>
            <consortium name="Genoscope - CEA"/>
            <person name="William W."/>
        </authorList>
    </citation>
    <scope>NUCLEOTIDE SEQUENCE</scope>
</reference>
<comment type="caution">
    <text evidence="2">The sequence shown here is derived from an EMBL/GenBank/DDBJ whole genome shotgun (WGS) entry which is preliminary data.</text>
</comment>
<evidence type="ECO:0000313" key="3">
    <source>
        <dbReference type="Proteomes" id="UP000688137"/>
    </source>
</evidence>
<name>A0A8S1M8U5_PARPR</name>
<organism evidence="2 3">
    <name type="scientific">Paramecium primaurelia</name>
    <dbReference type="NCBI Taxonomy" id="5886"/>
    <lineage>
        <taxon>Eukaryota</taxon>
        <taxon>Sar</taxon>
        <taxon>Alveolata</taxon>
        <taxon>Ciliophora</taxon>
        <taxon>Intramacronucleata</taxon>
        <taxon>Oligohymenophorea</taxon>
        <taxon>Peniculida</taxon>
        <taxon>Parameciidae</taxon>
        <taxon>Paramecium</taxon>
    </lineage>
</organism>
<keyword evidence="1" id="KW-0472">Membrane</keyword>
<feature type="transmembrane region" description="Helical" evidence="1">
    <location>
        <begin position="86"/>
        <end position="109"/>
    </location>
</feature>
<dbReference type="AlphaFoldDB" id="A0A8S1M8U5"/>
<keyword evidence="1" id="KW-1133">Transmembrane helix</keyword>
<dbReference type="Proteomes" id="UP000688137">
    <property type="component" value="Unassembled WGS sequence"/>
</dbReference>
<feature type="transmembrane region" description="Helical" evidence="1">
    <location>
        <begin position="129"/>
        <end position="155"/>
    </location>
</feature>
<keyword evidence="3" id="KW-1185">Reference proteome</keyword>
<protein>
    <submittedName>
        <fullName evidence="2">Uncharacterized protein</fullName>
    </submittedName>
</protein>
<sequence length="182" mass="21217">MIESNKKSHTLQSISYQTISYIESLDTLDLCDTLIGIDFSNKDKYNIFHKKFCPKCLTFLELFTSKKAQTFQCTYCQWIIELKITLLYTLLNCLQITILLFVFPIIAFALSIQKTEGVIQRIERKIDSITIIIMVNLLFSIPIFIIGLIICLFLAPYKILIAFSKAVEQRDYKIIKRVFSQY</sequence>
<evidence type="ECO:0000256" key="1">
    <source>
        <dbReference type="SAM" id="Phobius"/>
    </source>
</evidence>
<dbReference type="EMBL" id="CAJJDM010000052">
    <property type="protein sequence ID" value="CAD8074085.1"/>
    <property type="molecule type" value="Genomic_DNA"/>
</dbReference>
<proteinExistence type="predicted"/>
<keyword evidence="1" id="KW-0812">Transmembrane</keyword>
<accession>A0A8S1M8U5</accession>
<dbReference type="OMA" id="WMIELKI"/>
<gene>
    <name evidence="2" type="ORF">PPRIM_AZ9-3.1.T0520071</name>
</gene>